<dbReference type="Pfam" id="PF00908">
    <property type="entry name" value="dTDP_sugar_isom"/>
    <property type="match status" value="1"/>
</dbReference>
<evidence type="ECO:0000256" key="2">
    <source>
        <dbReference type="PIRSR" id="PIRSR600888-1"/>
    </source>
</evidence>
<feature type="active site" description="Proton acceptor" evidence="2">
    <location>
        <position position="64"/>
    </location>
</feature>
<dbReference type="AlphaFoldDB" id="I0WAY7"/>
<sequence>MIVEFRELKVPGSWEITPRQFGDQRGVFLEWFKEPSFSDAVGHPLKLEQANCSVSSAGVLRGIHFADVPPGQAKYVTCVKGAVLDVVVDIRVGSPTFGAWDSVLLDDADRRAIYLSEGLGHAFLSLEDDSAVVYLCSSGYAPNREHGINPLDPEVGIDWPTEDRSGSPLNVILSEKDTAASSLAEAAAARILPDYDTVRTWIDGLH</sequence>
<dbReference type="EC" id="5.1.3.13" evidence="4"/>
<dbReference type="Proteomes" id="UP000006447">
    <property type="component" value="Unassembled WGS sequence"/>
</dbReference>
<dbReference type="InterPro" id="IPR000888">
    <property type="entry name" value="RmlC-like"/>
</dbReference>
<dbReference type="EMBL" id="AJJH01000170">
    <property type="protein sequence ID" value="EID73553.1"/>
    <property type="molecule type" value="Genomic_DNA"/>
</dbReference>
<dbReference type="GO" id="GO:0005829">
    <property type="term" value="C:cytosol"/>
    <property type="evidence" value="ECO:0007669"/>
    <property type="project" value="TreeGrafter"/>
</dbReference>
<feature type="active site" description="Proton donor" evidence="2">
    <location>
        <position position="134"/>
    </location>
</feature>
<dbReference type="PANTHER" id="PTHR21047:SF2">
    <property type="entry name" value="THYMIDINE DIPHOSPHO-4-KETO-RHAMNOSE 3,5-EPIMERASE"/>
    <property type="match status" value="1"/>
</dbReference>
<evidence type="ECO:0000313" key="6">
    <source>
        <dbReference type="Proteomes" id="UP000006447"/>
    </source>
</evidence>
<dbReference type="InterPro" id="IPR014710">
    <property type="entry name" value="RmlC-like_jellyroll"/>
</dbReference>
<dbReference type="CDD" id="cd00438">
    <property type="entry name" value="cupin_RmlC"/>
    <property type="match status" value="1"/>
</dbReference>
<evidence type="ECO:0000313" key="5">
    <source>
        <dbReference type="EMBL" id="EID73553.1"/>
    </source>
</evidence>
<evidence type="ECO:0000256" key="3">
    <source>
        <dbReference type="PIRSR" id="PIRSR600888-3"/>
    </source>
</evidence>
<accession>I0WAY7</accession>
<dbReference type="NCBIfam" id="TIGR01221">
    <property type="entry name" value="rmlC"/>
    <property type="match status" value="1"/>
</dbReference>
<gene>
    <name evidence="5" type="ORF">W59_33103</name>
</gene>
<proteinExistence type="inferred from homology"/>
<dbReference type="GO" id="GO:0000271">
    <property type="term" value="P:polysaccharide biosynthetic process"/>
    <property type="evidence" value="ECO:0007669"/>
    <property type="project" value="TreeGrafter"/>
</dbReference>
<comment type="function">
    <text evidence="4">Catalyzes the epimerization of the C3' and C5'positions of dTDP-6-deoxy-D-xylo-4-hexulose, forming dTDP-6-deoxy-L-lyxo-4-hexulose.</text>
</comment>
<protein>
    <recommendedName>
        <fullName evidence="4">dTDP-4-dehydrorhamnose 3,5-epimerase</fullName>
        <ecNumber evidence="4">5.1.3.13</ecNumber>
    </recommendedName>
    <alternativeName>
        <fullName evidence="4">Thymidine diphospho-4-keto-rhamnose 3,5-epimerase</fullName>
    </alternativeName>
</protein>
<dbReference type="SUPFAM" id="SSF51182">
    <property type="entry name" value="RmlC-like cupins"/>
    <property type="match status" value="1"/>
</dbReference>
<comment type="subunit">
    <text evidence="4">Homodimer.</text>
</comment>
<dbReference type="PANTHER" id="PTHR21047">
    <property type="entry name" value="DTDP-6-DEOXY-D-GLUCOSE-3,5 EPIMERASE"/>
    <property type="match status" value="1"/>
</dbReference>
<evidence type="ECO:0000256" key="1">
    <source>
        <dbReference type="ARBA" id="ARBA00010154"/>
    </source>
</evidence>
<keyword evidence="4" id="KW-0413">Isomerase</keyword>
<feature type="site" description="Participates in a stacking interaction with the thymidine ring of dTDP-4-oxo-6-deoxyglucose" evidence="3">
    <location>
        <position position="140"/>
    </location>
</feature>
<dbReference type="RefSeq" id="WP_007300783.1">
    <property type="nucleotide sequence ID" value="NZ_AJJH01000170.1"/>
</dbReference>
<dbReference type="GO" id="GO:0008830">
    <property type="term" value="F:dTDP-4-dehydrorhamnose 3,5-epimerase activity"/>
    <property type="evidence" value="ECO:0007669"/>
    <property type="project" value="UniProtKB-UniRule"/>
</dbReference>
<dbReference type="Gene3D" id="2.60.120.10">
    <property type="entry name" value="Jelly Rolls"/>
    <property type="match status" value="1"/>
</dbReference>
<dbReference type="PATRIC" id="fig|1165867.3.peg.6781"/>
<comment type="pathway">
    <text evidence="4">Carbohydrate biosynthesis; dTDP-L-rhamnose biosynthesis.</text>
</comment>
<comment type="similarity">
    <text evidence="1 4">Belongs to the dTDP-4-dehydrorhamnose 3,5-epimerase family.</text>
</comment>
<comment type="catalytic activity">
    <reaction evidence="4">
        <text>dTDP-4-dehydro-6-deoxy-alpha-D-glucose = dTDP-4-dehydro-beta-L-rhamnose</text>
        <dbReference type="Rhea" id="RHEA:16969"/>
        <dbReference type="ChEBI" id="CHEBI:57649"/>
        <dbReference type="ChEBI" id="CHEBI:62830"/>
        <dbReference type="EC" id="5.1.3.13"/>
    </reaction>
</comment>
<evidence type="ECO:0000256" key="4">
    <source>
        <dbReference type="RuleBase" id="RU364069"/>
    </source>
</evidence>
<dbReference type="UniPathway" id="UPA00124"/>
<reference evidence="5 6" key="1">
    <citation type="journal article" date="2012" name="J. Bacteriol.">
        <title>Draft genome sequence of the nitrophenol-degrading actinomycete Rhodococcus imtechensis RKJ300.</title>
        <authorList>
            <person name="Vikram S."/>
            <person name="Kumar S."/>
            <person name="Subramanian S."/>
            <person name="Raghava G.P."/>
        </authorList>
    </citation>
    <scope>NUCLEOTIDE SEQUENCE [LARGE SCALE GENOMIC DNA]</scope>
    <source>
        <strain evidence="5 6">RKJ300</strain>
    </source>
</reference>
<comment type="caution">
    <text evidence="5">The sequence shown here is derived from an EMBL/GenBank/DDBJ whole genome shotgun (WGS) entry which is preliminary data.</text>
</comment>
<name>I0WAY7_RHOOP</name>
<dbReference type="InterPro" id="IPR011051">
    <property type="entry name" value="RmlC_Cupin_sf"/>
</dbReference>
<dbReference type="GO" id="GO:0019305">
    <property type="term" value="P:dTDP-rhamnose biosynthetic process"/>
    <property type="evidence" value="ECO:0007669"/>
    <property type="project" value="UniProtKB-UniRule"/>
</dbReference>
<organism evidence="5 6">
    <name type="scientific">Rhodococcus opacus RKJ300 = JCM 13270</name>
    <dbReference type="NCBI Taxonomy" id="1165867"/>
    <lineage>
        <taxon>Bacteria</taxon>
        <taxon>Bacillati</taxon>
        <taxon>Actinomycetota</taxon>
        <taxon>Actinomycetes</taxon>
        <taxon>Mycobacteriales</taxon>
        <taxon>Nocardiaceae</taxon>
        <taxon>Rhodococcus</taxon>
    </lineage>
</organism>